<comment type="caution">
    <text evidence="2">The sequence shown here is derived from an EMBL/GenBank/DDBJ whole genome shotgun (WGS) entry which is preliminary data.</text>
</comment>
<gene>
    <name evidence="2" type="ORF">ILEXP_LOCUS48245</name>
</gene>
<feature type="region of interest" description="Disordered" evidence="1">
    <location>
        <begin position="1"/>
        <end position="41"/>
    </location>
</feature>
<feature type="region of interest" description="Disordered" evidence="1">
    <location>
        <begin position="94"/>
        <end position="132"/>
    </location>
</feature>
<organism evidence="2 3">
    <name type="scientific">Ilex paraguariensis</name>
    <name type="common">yerba mate</name>
    <dbReference type="NCBI Taxonomy" id="185542"/>
    <lineage>
        <taxon>Eukaryota</taxon>
        <taxon>Viridiplantae</taxon>
        <taxon>Streptophyta</taxon>
        <taxon>Embryophyta</taxon>
        <taxon>Tracheophyta</taxon>
        <taxon>Spermatophyta</taxon>
        <taxon>Magnoliopsida</taxon>
        <taxon>eudicotyledons</taxon>
        <taxon>Gunneridae</taxon>
        <taxon>Pentapetalae</taxon>
        <taxon>asterids</taxon>
        <taxon>campanulids</taxon>
        <taxon>Aquifoliales</taxon>
        <taxon>Aquifoliaceae</taxon>
        <taxon>Ilex</taxon>
    </lineage>
</organism>
<sequence length="132" mass="14349">MGGRNEISMQPESFASEKRKSLTELTCDGHPSRPSTPSSFGVNSVVACRSSLQDREDTVEAVSRVTSQNELAVLRSFVSGFRWIAIRQRTCPRWIGGSNSHTPTELGLSGKSSWQAGPPDLNARFQAPSLPS</sequence>
<evidence type="ECO:0000313" key="3">
    <source>
        <dbReference type="Proteomes" id="UP001642360"/>
    </source>
</evidence>
<protein>
    <submittedName>
        <fullName evidence="2">Uncharacterized protein</fullName>
    </submittedName>
</protein>
<dbReference type="AlphaFoldDB" id="A0ABC8U971"/>
<evidence type="ECO:0000313" key="2">
    <source>
        <dbReference type="EMBL" id="CAK9178313.1"/>
    </source>
</evidence>
<proteinExistence type="predicted"/>
<keyword evidence="3" id="KW-1185">Reference proteome</keyword>
<dbReference type="Proteomes" id="UP001642360">
    <property type="component" value="Unassembled WGS sequence"/>
</dbReference>
<accession>A0ABC8U971</accession>
<reference evidence="2 3" key="1">
    <citation type="submission" date="2024-02" db="EMBL/GenBank/DDBJ databases">
        <authorList>
            <person name="Vignale AGUSTIN F."/>
            <person name="Sosa J E."/>
            <person name="Modenutti C."/>
        </authorList>
    </citation>
    <scope>NUCLEOTIDE SEQUENCE [LARGE SCALE GENOMIC DNA]</scope>
</reference>
<name>A0ABC8U971_9AQUA</name>
<dbReference type="EMBL" id="CAUOFW020007279">
    <property type="protein sequence ID" value="CAK9178313.1"/>
    <property type="molecule type" value="Genomic_DNA"/>
</dbReference>
<evidence type="ECO:0000256" key="1">
    <source>
        <dbReference type="SAM" id="MobiDB-lite"/>
    </source>
</evidence>